<protein>
    <recommendedName>
        <fullName evidence="4 6">dTDP-4-dehydrorhamnose reductase</fullName>
        <ecNumber evidence="3 6">1.1.1.133</ecNumber>
    </recommendedName>
</protein>
<dbReference type="Gene3D" id="3.90.25.10">
    <property type="entry name" value="UDP-galactose 4-epimerase, domain 1"/>
    <property type="match status" value="1"/>
</dbReference>
<evidence type="ECO:0000259" key="7">
    <source>
        <dbReference type="Pfam" id="PF04321"/>
    </source>
</evidence>
<evidence type="ECO:0000313" key="9">
    <source>
        <dbReference type="Proteomes" id="UP000239866"/>
    </source>
</evidence>
<evidence type="ECO:0000256" key="6">
    <source>
        <dbReference type="RuleBase" id="RU364082"/>
    </source>
</evidence>
<dbReference type="InterPro" id="IPR005913">
    <property type="entry name" value="dTDP_dehydrorham_reduct"/>
</dbReference>
<dbReference type="RefSeq" id="WP_106760676.1">
    <property type="nucleotide sequence ID" value="NZ_PXNP01000004.1"/>
</dbReference>
<proteinExistence type="inferred from homology"/>
<dbReference type="InterPro" id="IPR036291">
    <property type="entry name" value="NAD(P)-bd_dom_sf"/>
</dbReference>
<evidence type="ECO:0000256" key="1">
    <source>
        <dbReference type="ARBA" id="ARBA00004781"/>
    </source>
</evidence>
<evidence type="ECO:0000256" key="4">
    <source>
        <dbReference type="ARBA" id="ARBA00017099"/>
    </source>
</evidence>
<accession>A0A2T1KX10</accession>
<comment type="pathway">
    <text evidence="1 6">Carbohydrate biosynthesis; dTDP-L-rhamnose biosynthesis.</text>
</comment>
<dbReference type="CDD" id="cd05254">
    <property type="entry name" value="dTDP_HR_like_SDR_e"/>
    <property type="match status" value="1"/>
</dbReference>
<dbReference type="GO" id="GO:0009243">
    <property type="term" value="P:O antigen biosynthetic process"/>
    <property type="evidence" value="ECO:0007669"/>
    <property type="project" value="UniProtKB-UniPathway"/>
</dbReference>
<dbReference type="EMBL" id="PXNP01000004">
    <property type="protein sequence ID" value="PSF14313.1"/>
    <property type="molecule type" value="Genomic_DNA"/>
</dbReference>
<keyword evidence="9" id="KW-1185">Reference proteome</keyword>
<dbReference type="UniPathway" id="UPA00124"/>
<evidence type="ECO:0000313" key="8">
    <source>
        <dbReference type="EMBL" id="PSF14313.1"/>
    </source>
</evidence>
<gene>
    <name evidence="8" type="primary">rfbD</name>
    <name evidence="8" type="ORF">C7H09_00205</name>
</gene>
<dbReference type="InterPro" id="IPR029903">
    <property type="entry name" value="RmlD-like-bd"/>
</dbReference>
<evidence type="ECO:0000256" key="2">
    <source>
        <dbReference type="ARBA" id="ARBA00010944"/>
    </source>
</evidence>
<keyword evidence="6" id="KW-0560">Oxidoreductase</keyword>
<name>A0A2T1KX10_9GAMM</name>
<reference evidence="8 9" key="1">
    <citation type="submission" date="2018-03" db="EMBL/GenBank/DDBJ databases">
        <title>Marinobacter brunus sp. nov., a marine bacterium of Gamma-proteobacteria isolated from the surface seawater of the South China Sea.</title>
        <authorList>
            <person name="Cheng H."/>
            <person name="Wu Y.-H."/>
            <person name="Xamxidin M."/>
            <person name="Xu X.-W."/>
        </authorList>
    </citation>
    <scope>NUCLEOTIDE SEQUENCE [LARGE SCALE GENOMIC DNA]</scope>
    <source>
        <strain evidence="8 9">NH169-3</strain>
    </source>
</reference>
<dbReference type="GO" id="GO:0008831">
    <property type="term" value="F:dTDP-4-dehydrorhamnose reductase activity"/>
    <property type="evidence" value="ECO:0007669"/>
    <property type="project" value="UniProtKB-EC"/>
</dbReference>
<dbReference type="GO" id="GO:0005829">
    <property type="term" value="C:cytosol"/>
    <property type="evidence" value="ECO:0007669"/>
    <property type="project" value="TreeGrafter"/>
</dbReference>
<comment type="function">
    <text evidence="6">Catalyzes the reduction of dTDP-6-deoxy-L-lyxo-4-hexulose to yield dTDP-L-rhamnose.</text>
</comment>
<evidence type="ECO:0000256" key="5">
    <source>
        <dbReference type="ARBA" id="ARBA00048200"/>
    </source>
</evidence>
<dbReference type="PANTHER" id="PTHR10491:SF4">
    <property type="entry name" value="METHIONINE ADENOSYLTRANSFERASE 2 SUBUNIT BETA"/>
    <property type="match status" value="1"/>
</dbReference>
<dbReference type="Pfam" id="PF04321">
    <property type="entry name" value="RmlD_sub_bind"/>
    <property type="match status" value="1"/>
</dbReference>
<evidence type="ECO:0000256" key="3">
    <source>
        <dbReference type="ARBA" id="ARBA00012929"/>
    </source>
</evidence>
<comment type="similarity">
    <text evidence="2 6">Belongs to the dTDP-4-dehydrorhamnose reductase family.</text>
</comment>
<sequence>MRILLLGGDGQVGWELRRSLSILGDVVALARKPGKTGDLQNLDGLRKAVRDLCPDVIVNAAAYTNVAGAEHERDAAFMVNALAPEVMAREAARCGALLVHFSSDYVYNGKSLSPYTEDVTPSPLNVYGESKLAGDRFVIESGCDYLIFRTSWVYSARRNNFLTTMVKLLYQRDQLNVVADQFGAPTSAELIADVTANALTQALKNRNLLGLYHLTAKGSTSWYDYAVFIADVLRARQKDTVVETASIIPVTAEEYDAGVVRPRNSCLKTSRLEQAFGLSMPEWEAGVSRVVDEWMDCEIRSRK</sequence>
<dbReference type="UniPathway" id="UPA00281"/>
<comment type="catalytic activity">
    <reaction evidence="5 6">
        <text>dTDP-beta-L-rhamnose + NADP(+) = dTDP-4-dehydro-beta-L-rhamnose + NADPH + H(+)</text>
        <dbReference type="Rhea" id="RHEA:21796"/>
        <dbReference type="ChEBI" id="CHEBI:15378"/>
        <dbReference type="ChEBI" id="CHEBI:57510"/>
        <dbReference type="ChEBI" id="CHEBI:57783"/>
        <dbReference type="ChEBI" id="CHEBI:58349"/>
        <dbReference type="ChEBI" id="CHEBI:62830"/>
        <dbReference type="EC" id="1.1.1.133"/>
    </reaction>
</comment>
<comment type="caution">
    <text evidence="8">The sequence shown here is derived from an EMBL/GenBank/DDBJ whole genome shotgun (WGS) entry which is preliminary data.</text>
</comment>
<keyword evidence="6" id="KW-0521">NADP</keyword>
<dbReference type="PANTHER" id="PTHR10491">
    <property type="entry name" value="DTDP-4-DEHYDRORHAMNOSE REDUCTASE"/>
    <property type="match status" value="1"/>
</dbReference>
<organism evidence="8 9">
    <name type="scientific">Marinobacter fuscus</name>
    <dbReference type="NCBI Taxonomy" id="2109942"/>
    <lineage>
        <taxon>Bacteria</taxon>
        <taxon>Pseudomonadati</taxon>
        <taxon>Pseudomonadota</taxon>
        <taxon>Gammaproteobacteria</taxon>
        <taxon>Pseudomonadales</taxon>
        <taxon>Marinobacteraceae</taxon>
        <taxon>Marinobacter</taxon>
    </lineage>
</organism>
<dbReference type="GO" id="GO:0019305">
    <property type="term" value="P:dTDP-rhamnose biosynthetic process"/>
    <property type="evidence" value="ECO:0007669"/>
    <property type="project" value="UniProtKB-UniPathway"/>
</dbReference>
<dbReference type="Proteomes" id="UP000239866">
    <property type="component" value="Unassembled WGS sequence"/>
</dbReference>
<dbReference type="NCBIfam" id="TIGR01214">
    <property type="entry name" value="rmlD"/>
    <property type="match status" value="1"/>
</dbReference>
<comment type="cofactor">
    <cofactor evidence="6">
        <name>Mg(2+)</name>
        <dbReference type="ChEBI" id="CHEBI:18420"/>
    </cofactor>
    <text evidence="6">Binds 1 Mg(2+) ion per monomer.</text>
</comment>
<dbReference type="Gene3D" id="3.40.50.720">
    <property type="entry name" value="NAD(P)-binding Rossmann-like Domain"/>
    <property type="match status" value="1"/>
</dbReference>
<dbReference type="EC" id="1.1.1.133" evidence="3 6"/>
<dbReference type="OrthoDB" id="9803892at2"/>
<dbReference type="AlphaFoldDB" id="A0A2T1KX10"/>
<dbReference type="SUPFAM" id="SSF51735">
    <property type="entry name" value="NAD(P)-binding Rossmann-fold domains"/>
    <property type="match status" value="1"/>
</dbReference>
<feature type="domain" description="RmlD-like substrate binding" evidence="7">
    <location>
        <begin position="1"/>
        <end position="293"/>
    </location>
</feature>